<feature type="compositionally biased region" description="Basic and acidic residues" evidence="1">
    <location>
        <begin position="167"/>
        <end position="176"/>
    </location>
</feature>
<feature type="region of interest" description="Disordered" evidence="1">
    <location>
        <begin position="165"/>
        <end position="193"/>
    </location>
</feature>
<sequence length="245" mass="26696">MDRNPILATEVSGATVVDLKESRLNIAVVDFRSLLRPFLLVLGSMGPARELDISAVTASGSMGSAHALDTSASGALRGTGPARALETVVVTKAVLNDGSALTHQLLMSNGETLSSPVKSYFLSFYEFTSISSARDRQRVKEFTNGTIYVEHEGGQTKKYSAYANTEPNREEKHGDKTPNGIGKSEGRQKNEEANNFRWQIREHLRKYLSLSGGMQFVNTDQLRADDPWLPVEQIGAEVGSDGFVT</sequence>
<evidence type="ECO:0000313" key="3">
    <source>
        <dbReference type="Proteomes" id="UP001163846"/>
    </source>
</evidence>
<proteinExistence type="predicted"/>
<evidence type="ECO:0000313" key="2">
    <source>
        <dbReference type="EMBL" id="KAJ3831311.1"/>
    </source>
</evidence>
<dbReference type="AlphaFoldDB" id="A0AA38NVB9"/>
<reference evidence="2" key="1">
    <citation type="submission" date="2022-08" db="EMBL/GenBank/DDBJ databases">
        <authorList>
            <consortium name="DOE Joint Genome Institute"/>
            <person name="Min B."/>
            <person name="Riley R."/>
            <person name="Sierra-Patev S."/>
            <person name="Naranjo-Ortiz M."/>
            <person name="Looney B."/>
            <person name="Konkel Z."/>
            <person name="Slot J.C."/>
            <person name="Sakamoto Y."/>
            <person name="Steenwyk J.L."/>
            <person name="Rokas A."/>
            <person name="Carro J."/>
            <person name="Camarero S."/>
            <person name="Ferreira P."/>
            <person name="Molpeceres G."/>
            <person name="Ruiz-Duenas F.J."/>
            <person name="Serrano A."/>
            <person name="Henrissat B."/>
            <person name="Drula E."/>
            <person name="Hughes K.W."/>
            <person name="Mata J.L."/>
            <person name="Ishikawa N.K."/>
            <person name="Vargas-Isla R."/>
            <person name="Ushijima S."/>
            <person name="Smith C.A."/>
            <person name="Ahrendt S."/>
            <person name="Andreopoulos W."/>
            <person name="He G."/>
            <person name="Labutti K."/>
            <person name="Lipzen A."/>
            <person name="Ng V."/>
            <person name="Sandor L."/>
            <person name="Barry K."/>
            <person name="Martinez A.T."/>
            <person name="Xiao Y."/>
            <person name="Gibbons J.G."/>
            <person name="Terashima K."/>
            <person name="Hibbett D.S."/>
            <person name="Grigoriev I.V."/>
        </authorList>
    </citation>
    <scope>NUCLEOTIDE SEQUENCE</scope>
    <source>
        <strain evidence="2">TFB9207</strain>
    </source>
</reference>
<dbReference type="Proteomes" id="UP001163846">
    <property type="component" value="Unassembled WGS sequence"/>
</dbReference>
<accession>A0AA38NVB9</accession>
<name>A0AA38NVB9_9AGAR</name>
<comment type="caution">
    <text evidence="2">The sequence shown here is derived from an EMBL/GenBank/DDBJ whole genome shotgun (WGS) entry which is preliminary data.</text>
</comment>
<evidence type="ECO:0000256" key="1">
    <source>
        <dbReference type="SAM" id="MobiDB-lite"/>
    </source>
</evidence>
<keyword evidence="3" id="KW-1185">Reference proteome</keyword>
<gene>
    <name evidence="2" type="ORF">F5878DRAFT_647748</name>
</gene>
<dbReference type="EMBL" id="MU807587">
    <property type="protein sequence ID" value="KAJ3831311.1"/>
    <property type="molecule type" value="Genomic_DNA"/>
</dbReference>
<protein>
    <submittedName>
        <fullName evidence="2">Uncharacterized protein</fullName>
    </submittedName>
</protein>
<organism evidence="2 3">
    <name type="scientific">Lentinula raphanica</name>
    <dbReference type="NCBI Taxonomy" id="153919"/>
    <lineage>
        <taxon>Eukaryota</taxon>
        <taxon>Fungi</taxon>
        <taxon>Dikarya</taxon>
        <taxon>Basidiomycota</taxon>
        <taxon>Agaricomycotina</taxon>
        <taxon>Agaricomycetes</taxon>
        <taxon>Agaricomycetidae</taxon>
        <taxon>Agaricales</taxon>
        <taxon>Marasmiineae</taxon>
        <taxon>Omphalotaceae</taxon>
        <taxon>Lentinula</taxon>
    </lineage>
</organism>
<feature type="compositionally biased region" description="Basic and acidic residues" evidence="1">
    <location>
        <begin position="184"/>
        <end position="193"/>
    </location>
</feature>